<protein>
    <submittedName>
        <fullName evidence="1">DUF1819 family protein</fullName>
    </submittedName>
</protein>
<dbReference type="InterPro" id="IPR023137">
    <property type="entry name" value="BrxA_sf"/>
</dbReference>
<name>A0A844CWB2_9RHOB</name>
<dbReference type="Gene3D" id="1.10.3540.10">
    <property type="entry name" value="uncharacterized protein from magnetospirillum magneticum domain"/>
    <property type="match status" value="1"/>
</dbReference>
<proteinExistence type="predicted"/>
<evidence type="ECO:0000313" key="2">
    <source>
        <dbReference type="Proteomes" id="UP000564704"/>
    </source>
</evidence>
<gene>
    <name evidence="1" type="ORF">FDP25_05855</name>
</gene>
<accession>A0A844CWB2</accession>
<dbReference type="EMBL" id="SZWE01000001">
    <property type="protein sequence ID" value="MRU14950.1"/>
    <property type="molecule type" value="Genomic_DNA"/>
</dbReference>
<evidence type="ECO:0000313" key="1">
    <source>
        <dbReference type="EMBL" id="MRU14950.1"/>
    </source>
</evidence>
<dbReference type="AlphaFoldDB" id="A0A844CWB2"/>
<reference evidence="1 2" key="1">
    <citation type="submission" date="2019-05" db="EMBL/GenBank/DDBJ databases">
        <title>Roseovarius bejariae sp. nov., a moderately halophylic bacterium isolated from a saline soil in Rambla Salada (Murcia).</title>
        <authorList>
            <person name="Castro D.J."/>
            <person name="Gomez-Altuve A."/>
            <person name="Reina J.C."/>
            <person name="Rodriguez M."/>
            <person name="Sampedro I."/>
            <person name="Llamas I."/>
            <person name="Martinez-Checa F."/>
        </authorList>
    </citation>
    <scope>NUCLEOTIDE SEQUENCE [LARGE SCALE GENOMIC DNA]</scope>
    <source>
        <strain evidence="1 2">A21</strain>
    </source>
</reference>
<dbReference type="Pfam" id="PF08849">
    <property type="entry name" value="BrxA"/>
    <property type="match status" value="1"/>
</dbReference>
<dbReference type="InterPro" id="IPR014948">
    <property type="entry name" value="BrxA"/>
</dbReference>
<comment type="caution">
    <text evidence="1">The sequence shown here is derived from an EMBL/GenBank/DDBJ whole genome shotgun (WGS) entry which is preliminary data.</text>
</comment>
<dbReference type="OrthoDB" id="981635at2"/>
<dbReference type="RefSeq" id="WP_154149824.1">
    <property type="nucleotide sequence ID" value="NZ_SZWE01000001.1"/>
</dbReference>
<dbReference type="Proteomes" id="UP000564704">
    <property type="component" value="Unassembled WGS sequence"/>
</dbReference>
<keyword evidence="2" id="KW-1185">Reference proteome</keyword>
<organism evidence="1 2">
    <name type="scientific">Roseovarius bejariae</name>
    <dbReference type="NCBI Taxonomy" id="2576383"/>
    <lineage>
        <taxon>Bacteria</taxon>
        <taxon>Pseudomonadati</taxon>
        <taxon>Pseudomonadota</taxon>
        <taxon>Alphaproteobacteria</taxon>
        <taxon>Rhodobacterales</taxon>
        <taxon>Roseobacteraceae</taxon>
        <taxon>Roseovarius</taxon>
    </lineage>
</organism>
<sequence length="100" mass="11503">MSFSTGGLFVNESVEVARVHVPGERWESTIQRAIDEGATALPKSASNRRTLREISSRLLTLSEEDRTFLIDEAARAVCEAQVKMTWTWREERDMVKIERY</sequence>